<sequence>MGEAEIVHATRKWVEDVVVGLNLCPFAKRELVRDRVRFVVSDAQTEDELLQALHAELQRLEDEPDVETTLLIHPDVLQDFAIYNEFLDAADGLLVYLELEGVYQVASFHPQYQFGGTQPDDAENYTNRSPFPMLHLLREESLERAIAGYPDPDGIPERNIQRVEELGVEKMRSLLAACFREEGDDGESGGGRPATG</sequence>
<dbReference type="OrthoDB" id="277390at2"/>
<dbReference type="PATRIC" id="fig|1318628.3.peg.472"/>
<keyword evidence="2" id="KW-1185">Reference proteome</keyword>
<protein>
    <submittedName>
        <fullName evidence="1">Uncharacterized protein</fullName>
    </submittedName>
</protein>
<accession>R8B4M2</accession>
<dbReference type="RefSeq" id="WP_012136471.1">
    <property type="nucleotide sequence ID" value="NZ_KE007306.1"/>
</dbReference>
<reference evidence="1 2" key="1">
    <citation type="journal article" date="2013" name="Genome Announc.">
        <title>Draft Genome Sequence of the Moderately Halophilic Bacterium Marinobacter lipolyticus Strain SM19.</title>
        <authorList>
            <person name="Papke R.T."/>
            <person name="de la Haba R.R."/>
            <person name="Infante-Dominguez C."/>
            <person name="Perez D."/>
            <person name="Sanchez-Porro C."/>
            <person name="Lapierre P."/>
            <person name="Ventosa A."/>
        </authorList>
    </citation>
    <scope>NUCLEOTIDE SEQUENCE [LARGE SCALE GENOMIC DNA]</scope>
    <source>
        <strain evidence="1 2">SM19</strain>
    </source>
</reference>
<gene>
    <name evidence="1" type="ORF">MARLIPOL_02360</name>
</gene>
<proteinExistence type="predicted"/>
<dbReference type="eggNOG" id="COG3310">
    <property type="taxonomic scope" value="Bacteria"/>
</dbReference>
<dbReference type="HOGENOM" id="CLU_093792_0_0_6"/>
<evidence type="ECO:0000313" key="2">
    <source>
        <dbReference type="Proteomes" id="UP000016540"/>
    </source>
</evidence>
<evidence type="ECO:0000313" key="1">
    <source>
        <dbReference type="EMBL" id="EON93511.1"/>
    </source>
</evidence>
<dbReference type="AlphaFoldDB" id="R8B4M2"/>
<dbReference type="STRING" id="1318628.MARLIPOL_02360"/>
<dbReference type="Pfam" id="PF07209">
    <property type="entry name" value="DUF1415"/>
    <property type="match status" value="1"/>
</dbReference>
<dbReference type="Proteomes" id="UP000016540">
    <property type="component" value="Unassembled WGS sequence"/>
</dbReference>
<comment type="caution">
    <text evidence="1">The sequence shown here is derived from an EMBL/GenBank/DDBJ whole genome shotgun (WGS) entry which is preliminary data.</text>
</comment>
<dbReference type="InterPro" id="IPR009858">
    <property type="entry name" value="DUF1415"/>
</dbReference>
<dbReference type="EMBL" id="ASAD01000006">
    <property type="protein sequence ID" value="EON93511.1"/>
    <property type="molecule type" value="Genomic_DNA"/>
</dbReference>
<name>R8B4M2_9GAMM</name>
<organism evidence="1 2">
    <name type="scientific">Marinobacter lipolyticus SM19</name>
    <dbReference type="NCBI Taxonomy" id="1318628"/>
    <lineage>
        <taxon>Bacteria</taxon>
        <taxon>Pseudomonadati</taxon>
        <taxon>Pseudomonadota</taxon>
        <taxon>Gammaproteobacteria</taxon>
        <taxon>Pseudomonadales</taxon>
        <taxon>Marinobacteraceae</taxon>
        <taxon>Marinobacter</taxon>
    </lineage>
</organism>